<sequence>MVPKKLPLDLEEEILFRVPPRSLHCFRSVCKEWNALSRDKRLINKNFACAPPEFILKTRSNIYSISVNLNDDNPTINVRDLCFGDHLRGQHSLYGTCDGNFFLYDHFHEGGGCMVVDPKRVTRLLRERVLSVYKGDRFSVLEQSKKTRKIEIWVTKNKIGNGDDGDDVVWIKFMTISRPDFPMVLISHPSTNYFVENNIYGKAFVLSCPTKKPKAAWIKIDGVVFAKSDQSSVFVPSLITIP</sequence>
<dbReference type="InterPro" id="IPR036047">
    <property type="entry name" value="F-box-like_dom_sf"/>
</dbReference>
<feature type="domain" description="F-box" evidence="1">
    <location>
        <begin position="1"/>
        <end position="46"/>
    </location>
</feature>
<dbReference type="SMART" id="SM00256">
    <property type="entry name" value="FBOX"/>
    <property type="match status" value="1"/>
</dbReference>
<dbReference type="Proteomes" id="UP000078284">
    <property type="component" value="Chromosome 5"/>
</dbReference>
<dbReference type="EMBL" id="CACRSJ010000110">
    <property type="protein sequence ID" value="VYS68456.1"/>
    <property type="molecule type" value="Genomic_DNA"/>
</dbReference>
<dbReference type="SUPFAM" id="SSF81383">
    <property type="entry name" value="F-box domain"/>
    <property type="match status" value="1"/>
</dbReference>
<dbReference type="Pfam" id="PF07734">
    <property type="entry name" value="FBA_1"/>
    <property type="match status" value="1"/>
</dbReference>
<accession>A0A178UEV7</accession>
<evidence type="ECO:0000313" key="7">
    <source>
        <dbReference type="Proteomes" id="UP000434276"/>
    </source>
</evidence>
<dbReference type="ExpressionAtlas" id="A0A178UEV7">
    <property type="expression patterns" value="baseline and differential"/>
</dbReference>
<dbReference type="OMA" id="NKNFACA"/>
<dbReference type="InterPro" id="IPR006527">
    <property type="entry name" value="F-box-assoc_dom_typ1"/>
</dbReference>
<accession>A0A5S9Y8L0</accession>
<evidence type="ECO:0000313" key="3">
    <source>
        <dbReference type="EMBL" id="OAO92313.1"/>
    </source>
</evidence>
<dbReference type="Proteomes" id="UP000426265">
    <property type="component" value="Unassembled WGS sequence"/>
</dbReference>
<gene>
    <name evidence="3" type="ordered locus">AXX17_At5g34010</name>
    <name evidence="4" type="ORF">AN1_LOCUS23846</name>
    <name evidence="2" type="ORF">C24_LOCUS23685</name>
</gene>
<dbReference type="RefSeq" id="NP_198520.1">
    <property type="nucleotide sequence ID" value="NM_123062.1"/>
</dbReference>
<proteinExistence type="predicted"/>
<dbReference type="Proteomes" id="UP000434276">
    <property type="component" value="Unassembled WGS sequence"/>
</dbReference>
<dbReference type="EMBL" id="CACSHJ010000096">
    <property type="protein sequence ID" value="CAA0405818.1"/>
    <property type="molecule type" value="Genomic_DNA"/>
</dbReference>
<evidence type="ECO:0000313" key="5">
    <source>
        <dbReference type="Proteomes" id="UP000078284"/>
    </source>
</evidence>
<reference evidence="5" key="1">
    <citation type="journal article" date="2016" name="Proc. Natl. Acad. Sci. U.S.A.">
        <title>Chromosome-level assembly of Arabidopsis thaliana Ler reveals the extent of translocation and inversion polymorphisms.</title>
        <authorList>
            <person name="Zapata L."/>
            <person name="Ding J."/>
            <person name="Willing E.M."/>
            <person name="Hartwig B."/>
            <person name="Bezdan D."/>
            <person name="Jiao W.B."/>
            <person name="Patel V."/>
            <person name="Velikkakam James G."/>
            <person name="Koornneef M."/>
            <person name="Ossowski S."/>
            <person name="Schneeberger K."/>
        </authorList>
    </citation>
    <scope>NUCLEOTIDE SEQUENCE [LARGE SCALE GENOMIC DNA]</scope>
    <source>
        <strain evidence="5">cv. Landsberg erecta</strain>
    </source>
</reference>
<reference evidence="3" key="2">
    <citation type="submission" date="2016-03" db="EMBL/GenBank/DDBJ databases">
        <title>Full-length assembly of Arabidopsis thaliana Ler reveals the complement of translocations and inversions.</title>
        <authorList>
            <person name="Zapata L."/>
            <person name="Schneeberger K."/>
            <person name="Ossowski S."/>
        </authorList>
    </citation>
    <scope>NUCLEOTIDE SEQUENCE [LARGE SCALE GENOMIC DNA]</scope>
    <source>
        <tissue evidence="3">Leaf</tissue>
    </source>
</reference>
<evidence type="ECO:0000259" key="1">
    <source>
        <dbReference type="PROSITE" id="PS50181"/>
    </source>
</evidence>
<dbReference type="Pfam" id="PF00646">
    <property type="entry name" value="F-box"/>
    <property type="match status" value="1"/>
</dbReference>
<dbReference type="AlphaFoldDB" id="A0A178UEV7"/>
<organism evidence="3 5">
    <name type="scientific">Arabidopsis thaliana</name>
    <name type="common">Mouse-ear cress</name>
    <dbReference type="NCBI Taxonomy" id="3702"/>
    <lineage>
        <taxon>Eukaryota</taxon>
        <taxon>Viridiplantae</taxon>
        <taxon>Streptophyta</taxon>
        <taxon>Embryophyta</taxon>
        <taxon>Tracheophyta</taxon>
        <taxon>Spermatophyta</taxon>
        <taxon>Magnoliopsida</taxon>
        <taxon>eudicotyledons</taxon>
        <taxon>Gunneridae</taxon>
        <taxon>Pentapetalae</taxon>
        <taxon>rosids</taxon>
        <taxon>malvids</taxon>
        <taxon>Brassicales</taxon>
        <taxon>Brassicaceae</taxon>
        <taxon>Camelineae</taxon>
        <taxon>Arabidopsis</taxon>
    </lineage>
</organism>
<reference evidence="2 7" key="3">
    <citation type="submission" date="2019-12" db="EMBL/GenBank/DDBJ databases">
        <authorList>
            <person name="Jiao W.-B."/>
            <person name="Schneeberger K."/>
        </authorList>
    </citation>
    <scope>NUCLEOTIDE SEQUENCE [LARGE SCALE GENOMIC DNA]</scope>
    <source>
        <strain evidence="6">cv. An-1</strain>
        <strain evidence="7">cv. C24</strain>
    </source>
</reference>
<evidence type="ECO:0000313" key="2">
    <source>
        <dbReference type="EMBL" id="CAA0405818.1"/>
    </source>
</evidence>
<dbReference type="NCBIfam" id="TIGR01640">
    <property type="entry name" value="F_box_assoc_1"/>
    <property type="match status" value="1"/>
</dbReference>
<evidence type="ECO:0000313" key="4">
    <source>
        <dbReference type="EMBL" id="VYS68456.1"/>
    </source>
</evidence>
<dbReference type="CDD" id="cd22157">
    <property type="entry name" value="F-box_AtFBW1-like"/>
    <property type="match status" value="1"/>
</dbReference>
<dbReference type="InterPro" id="IPR017451">
    <property type="entry name" value="F-box-assoc_interact_dom"/>
</dbReference>
<dbReference type="KEGG" id="ath:AT5G37040"/>
<name>A0A178UEV7_ARATH</name>
<dbReference type="EMBL" id="LUHQ01000005">
    <property type="protein sequence ID" value="OAO92313.1"/>
    <property type="molecule type" value="Genomic_DNA"/>
</dbReference>
<dbReference type="OrthoDB" id="1114016at2759"/>
<evidence type="ECO:0000313" key="6">
    <source>
        <dbReference type="Proteomes" id="UP000426265"/>
    </source>
</evidence>
<protein>
    <recommendedName>
        <fullName evidence="1">F-box domain-containing protein</fullName>
    </recommendedName>
</protein>
<dbReference type="PROSITE" id="PS50181">
    <property type="entry name" value="FBOX"/>
    <property type="match status" value="1"/>
</dbReference>
<dbReference type="InterPro" id="IPR001810">
    <property type="entry name" value="F-box_dom"/>
</dbReference>
<dbReference type="Gene3D" id="1.20.1280.50">
    <property type="match status" value="1"/>
</dbReference>
<dbReference type="SMR" id="A0A178UEV7"/>